<proteinExistence type="inferred from homology"/>
<organism evidence="8 9">
    <name type="scientific">Cytophaga hutchinsonii (strain ATCC 33406 / DSM 1761 / CIP 103989 / NBRC 15051 / NCIMB 9469 / D465)</name>
    <dbReference type="NCBI Taxonomy" id="269798"/>
    <lineage>
        <taxon>Bacteria</taxon>
        <taxon>Pseudomonadati</taxon>
        <taxon>Bacteroidota</taxon>
        <taxon>Cytophagia</taxon>
        <taxon>Cytophagales</taxon>
        <taxon>Cytophagaceae</taxon>
        <taxon>Cytophaga</taxon>
    </lineage>
</organism>
<dbReference type="InterPro" id="IPR010920">
    <property type="entry name" value="LSM_dom_sf"/>
</dbReference>
<dbReference type="RefSeq" id="WP_011583821.1">
    <property type="nucleotide sequence ID" value="NC_008255.1"/>
</dbReference>
<dbReference type="Gene3D" id="2.30.30.60">
    <property type="match status" value="1"/>
</dbReference>
<evidence type="ECO:0000256" key="5">
    <source>
        <dbReference type="ARBA" id="ARBA00023136"/>
    </source>
</evidence>
<feature type="transmembrane region" description="Helical" evidence="6">
    <location>
        <begin position="139"/>
        <end position="160"/>
    </location>
</feature>
<feature type="transmembrane region" description="Helical" evidence="6">
    <location>
        <begin position="61"/>
        <end position="82"/>
    </location>
</feature>
<keyword evidence="4 6" id="KW-1133">Transmembrane helix</keyword>
<dbReference type="OrthoDB" id="9792218at2"/>
<dbReference type="Proteomes" id="UP000001822">
    <property type="component" value="Chromosome"/>
</dbReference>
<dbReference type="GO" id="GO:0016020">
    <property type="term" value="C:membrane"/>
    <property type="evidence" value="ECO:0007669"/>
    <property type="project" value="UniProtKB-SubCell"/>
</dbReference>
<dbReference type="InterPro" id="IPR023408">
    <property type="entry name" value="MscS_beta-dom_sf"/>
</dbReference>
<evidence type="ECO:0000256" key="3">
    <source>
        <dbReference type="ARBA" id="ARBA00022692"/>
    </source>
</evidence>
<evidence type="ECO:0000256" key="6">
    <source>
        <dbReference type="SAM" id="Phobius"/>
    </source>
</evidence>
<dbReference type="Gene3D" id="1.10.287.1260">
    <property type="match status" value="1"/>
</dbReference>
<evidence type="ECO:0000313" key="8">
    <source>
        <dbReference type="EMBL" id="ABG57705.1"/>
    </source>
</evidence>
<feature type="transmembrane region" description="Helical" evidence="6">
    <location>
        <begin position="166"/>
        <end position="185"/>
    </location>
</feature>
<dbReference type="PANTHER" id="PTHR30566">
    <property type="entry name" value="YNAI-RELATED MECHANOSENSITIVE ION CHANNEL"/>
    <property type="match status" value="1"/>
</dbReference>
<keyword evidence="9" id="KW-1185">Reference proteome</keyword>
<evidence type="ECO:0000256" key="4">
    <source>
        <dbReference type="ARBA" id="ARBA00022989"/>
    </source>
</evidence>
<dbReference type="PANTHER" id="PTHR30566:SF25">
    <property type="entry name" value="INNER MEMBRANE PROTEIN"/>
    <property type="match status" value="1"/>
</dbReference>
<dbReference type="AlphaFoldDB" id="A0A6N4SN42"/>
<dbReference type="InterPro" id="IPR011014">
    <property type="entry name" value="MscS_channel_TM-2"/>
</dbReference>
<evidence type="ECO:0000313" key="9">
    <source>
        <dbReference type="Proteomes" id="UP000001822"/>
    </source>
</evidence>
<dbReference type="KEGG" id="chu:CHU_0415"/>
<feature type="transmembrane region" description="Helical" evidence="6">
    <location>
        <begin position="88"/>
        <end position="109"/>
    </location>
</feature>
<dbReference type="SUPFAM" id="SSF82861">
    <property type="entry name" value="Mechanosensitive channel protein MscS (YggB), transmembrane region"/>
    <property type="match status" value="1"/>
</dbReference>
<accession>A0A6N4SN42</accession>
<keyword evidence="5 6" id="KW-0472">Membrane</keyword>
<dbReference type="Pfam" id="PF00924">
    <property type="entry name" value="MS_channel_2nd"/>
    <property type="match status" value="1"/>
</dbReference>
<gene>
    <name evidence="8" type="ordered locus">CHU_0415</name>
</gene>
<dbReference type="InterPro" id="IPR006685">
    <property type="entry name" value="MscS_channel_2nd"/>
</dbReference>
<feature type="transmembrane region" description="Helical" evidence="6">
    <location>
        <begin position="20"/>
        <end position="40"/>
    </location>
</feature>
<protein>
    <submittedName>
        <fullName evidence="8">Small-conductance mechanosensitive channel</fullName>
    </submittedName>
</protein>
<evidence type="ECO:0000259" key="7">
    <source>
        <dbReference type="Pfam" id="PF00924"/>
    </source>
</evidence>
<reference evidence="8 9" key="1">
    <citation type="journal article" date="2007" name="Appl. Environ. Microbiol.">
        <title>Genome sequence of the cellulolytic gliding bacterium Cytophaga hutchinsonii.</title>
        <authorList>
            <person name="Xie G."/>
            <person name="Bruce D.C."/>
            <person name="Challacombe J.F."/>
            <person name="Chertkov O."/>
            <person name="Detter J.C."/>
            <person name="Gilna P."/>
            <person name="Han C.S."/>
            <person name="Lucas S."/>
            <person name="Misra M."/>
            <person name="Myers G.L."/>
            <person name="Richardson P."/>
            <person name="Tapia R."/>
            <person name="Thayer N."/>
            <person name="Thompson L.S."/>
            <person name="Brettin T.S."/>
            <person name="Henrissat B."/>
            <person name="Wilson D.B."/>
            <person name="McBride M.J."/>
        </authorList>
    </citation>
    <scope>NUCLEOTIDE SEQUENCE [LARGE SCALE GENOMIC DNA]</scope>
    <source>
        <strain evidence="9">ATCC 33406 / DSM 1761 / CIP 103989 / NBRC 15051 / NCIMB 9469 / D465</strain>
    </source>
</reference>
<evidence type="ECO:0000256" key="2">
    <source>
        <dbReference type="ARBA" id="ARBA00008017"/>
    </source>
</evidence>
<comment type="similarity">
    <text evidence="2">Belongs to the MscS (TC 1.A.23) family.</text>
</comment>
<sequence length="371" mass="42335">MEKFIFYWSGELFGKFQSVFILITFALVGYVMGVVFYKAIEYVLIRLSGTNYKAISRNFKFSLRFFTTVLLLNIGLAFTNFHDKTERTVGKILFILIVISLAYILIRILQFIKDILYLKFDVNITGNINERRARTQVDFLQKLGTAFVIFISIAIVLMSFERVRELGTSLLASAGIAGIIIGFAAQKSLGNLLAGFQIAFTQPMRYDDVVIVQGQYGRVEEITLTYVVVKLWDERRLILPISYFIDNAFENWTRTSSEMLGAVVLYTDFAMPLEPMREELKRLLDNEGKILWNGKVAVVQLTDLNEQSMQVRILVSAFNSGLLFDLRCLIREKMMQFIIQNYPHCLPVRRILSDPITNPSSGIVSVGNQGV</sequence>
<name>A0A6N4SN42_CYTH3</name>
<keyword evidence="3 6" id="KW-0812">Transmembrane</keyword>
<dbReference type="SUPFAM" id="SSF50182">
    <property type="entry name" value="Sm-like ribonucleoproteins"/>
    <property type="match status" value="1"/>
</dbReference>
<comment type="subcellular location">
    <subcellularLocation>
        <location evidence="1">Membrane</location>
        <topology evidence="1">Multi-pass membrane protein</topology>
    </subcellularLocation>
</comment>
<feature type="domain" description="Mechanosensitive ion channel MscS" evidence="7">
    <location>
        <begin position="188"/>
        <end position="254"/>
    </location>
</feature>
<evidence type="ECO:0000256" key="1">
    <source>
        <dbReference type="ARBA" id="ARBA00004141"/>
    </source>
</evidence>
<dbReference type="EMBL" id="CP000383">
    <property type="protein sequence ID" value="ABG57705.1"/>
    <property type="molecule type" value="Genomic_DNA"/>
</dbReference>
<dbReference type="GO" id="GO:0008381">
    <property type="term" value="F:mechanosensitive monoatomic ion channel activity"/>
    <property type="evidence" value="ECO:0007669"/>
    <property type="project" value="UniProtKB-ARBA"/>
</dbReference>